<evidence type="ECO:0000313" key="2">
    <source>
        <dbReference type="EMBL" id="KIC61332.1"/>
    </source>
</evidence>
<keyword evidence="1" id="KW-0812">Transmembrane</keyword>
<protein>
    <submittedName>
        <fullName evidence="2">Uncharacterized protein</fullName>
    </submittedName>
</protein>
<organism evidence="2 3">
    <name type="scientific">Chryseobacterium taiwanense</name>
    <dbReference type="NCBI Taxonomy" id="363331"/>
    <lineage>
        <taxon>Bacteria</taxon>
        <taxon>Pseudomonadati</taxon>
        <taxon>Bacteroidota</taxon>
        <taxon>Flavobacteriia</taxon>
        <taxon>Flavobacteriales</taxon>
        <taxon>Weeksellaceae</taxon>
        <taxon>Chryseobacterium group</taxon>
        <taxon>Chryseobacterium</taxon>
    </lineage>
</organism>
<sequence length="71" mass="8031">MNTKRIGNIIVATLALTPIILFIDINFYDDGGLTSSRFNEVLGWSLIRALVISMAVHIANYYRTRENSRSN</sequence>
<proteinExistence type="predicted"/>
<comment type="caution">
    <text evidence="2">The sequence shown here is derived from an EMBL/GenBank/DDBJ whole genome shotgun (WGS) entry which is preliminary data.</text>
</comment>
<reference evidence="2 3" key="1">
    <citation type="submission" date="2014-12" db="EMBL/GenBank/DDBJ databases">
        <title>Genome sequencing of Chryseobacterium taiwanense TPW19.</title>
        <authorList>
            <person name="Tan P.W."/>
            <person name="Chan K.-G."/>
        </authorList>
    </citation>
    <scope>NUCLEOTIDE SEQUENCE [LARGE SCALE GENOMIC DNA]</scope>
    <source>
        <strain evidence="2 3">TPW19</strain>
    </source>
</reference>
<keyword evidence="1" id="KW-1133">Transmembrane helix</keyword>
<feature type="transmembrane region" description="Helical" evidence="1">
    <location>
        <begin position="41"/>
        <end position="62"/>
    </location>
</feature>
<keyword evidence="3" id="KW-1185">Reference proteome</keyword>
<evidence type="ECO:0000313" key="3">
    <source>
        <dbReference type="Proteomes" id="UP000031167"/>
    </source>
</evidence>
<dbReference type="Proteomes" id="UP000031167">
    <property type="component" value="Unassembled WGS sequence"/>
</dbReference>
<feature type="transmembrane region" description="Helical" evidence="1">
    <location>
        <begin position="7"/>
        <end position="29"/>
    </location>
</feature>
<keyword evidence="1" id="KW-0472">Membrane</keyword>
<dbReference type="RefSeq" id="WP_039372774.1">
    <property type="nucleotide sequence ID" value="NZ_JWTA01000020.1"/>
</dbReference>
<dbReference type="EMBL" id="JWTA01000020">
    <property type="protein sequence ID" value="KIC61332.1"/>
    <property type="molecule type" value="Genomic_DNA"/>
</dbReference>
<gene>
    <name evidence="2" type="ORF">RM51_17785</name>
</gene>
<name>A0A0B4CYB7_9FLAO</name>
<dbReference type="OrthoDB" id="1264005at2"/>
<evidence type="ECO:0000256" key="1">
    <source>
        <dbReference type="SAM" id="Phobius"/>
    </source>
</evidence>
<dbReference type="AlphaFoldDB" id="A0A0B4CYB7"/>
<accession>A0A0B4CYB7</accession>